<dbReference type="OrthoDB" id="2392599at2759"/>
<dbReference type="AlphaFoldDB" id="A0A397GXQ4"/>
<dbReference type="Proteomes" id="UP000266861">
    <property type="component" value="Unassembled WGS sequence"/>
</dbReference>
<protein>
    <recommendedName>
        <fullName evidence="3">Ubiquitin-like domain-containing protein</fullName>
    </recommendedName>
</protein>
<evidence type="ECO:0000313" key="2">
    <source>
        <dbReference type="Proteomes" id="UP000266861"/>
    </source>
</evidence>
<evidence type="ECO:0000313" key="1">
    <source>
        <dbReference type="EMBL" id="RHZ54284.1"/>
    </source>
</evidence>
<dbReference type="EMBL" id="PQFF01000379">
    <property type="protein sequence ID" value="RHZ54284.1"/>
    <property type="molecule type" value="Genomic_DNA"/>
</dbReference>
<accession>A0A397GXQ4</accession>
<keyword evidence="2" id="KW-1185">Reference proteome</keyword>
<reference evidence="1 2" key="1">
    <citation type="submission" date="2018-08" db="EMBL/GenBank/DDBJ databases">
        <title>Genome and evolution of the arbuscular mycorrhizal fungus Diversispora epigaea (formerly Glomus versiforme) and its bacterial endosymbionts.</title>
        <authorList>
            <person name="Sun X."/>
            <person name="Fei Z."/>
            <person name="Harrison M."/>
        </authorList>
    </citation>
    <scope>NUCLEOTIDE SEQUENCE [LARGE SCALE GENOMIC DNA]</scope>
    <source>
        <strain evidence="1 2">IT104</strain>
    </source>
</reference>
<organism evidence="1 2">
    <name type="scientific">Diversispora epigaea</name>
    <dbReference type="NCBI Taxonomy" id="1348612"/>
    <lineage>
        <taxon>Eukaryota</taxon>
        <taxon>Fungi</taxon>
        <taxon>Fungi incertae sedis</taxon>
        <taxon>Mucoromycota</taxon>
        <taxon>Glomeromycotina</taxon>
        <taxon>Glomeromycetes</taxon>
        <taxon>Diversisporales</taxon>
        <taxon>Diversisporaceae</taxon>
        <taxon>Diversispora</taxon>
    </lineage>
</organism>
<sequence length="162" mass="18647">MQRGATNIELIVKVIKKRIFLNIKSVESVDEIRTLIQNMTNLNIDKEAIFLEDDGKTPSTQHLNDAQKSGSLEITLSRLDIIDTLSEIQKIQKEPLKRAFNVESKDPNGMKDKFQLYLMIEELIPHSMFHILSSGLVKDIPTIYLCLRDPNSIIRNHLDLYQ</sequence>
<evidence type="ECO:0008006" key="3">
    <source>
        <dbReference type="Google" id="ProtNLM"/>
    </source>
</evidence>
<comment type="caution">
    <text evidence="1">The sequence shown here is derived from an EMBL/GenBank/DDBJ whole genome shotgun (WGS) entry which is preliminary data.</text>
</comment>
<name>A0A397GXQ4_9GLOM</name>
<proteinExistence type="predicted"/>
<gene>
    <name evidence="1" type="ORF">Glove_428g65</name>
</gene>